<feature type="transmembrane region" description="Helical" evidence="1">
    <location>
        <begin position="7"/>
        <end position="25"/>
    </location>
</feature>
<gene>
    <name evidence="2" type="ORF">DFP98_103278</name>
</gene>
<feature type="transmembrane region" description="Helical" evidence="1">
    <location>
        <begin position="37"/>
        <end position="59"/>
    </location>
</feature>
<dbReference type="Proteomes" id="UP000256977">
    <property type="component" value="Unassembled WGS sequence"/>
</dbReference>
<accession>A0A3D9KLI1</accession>
<keyword evidence="3" id="KW-1185">Reference proteome</keyword>
<organism evidence="2 3">
    <name type="scientific">Cohnella phaseoli</name>
    <dbReference type="NCBI Taxonomy" id="456490"/>
    <lineage>
        <taxon>Bacteria</taxon>
        <taxon>Bacillati</taxon>
        <taxon>Bacillota</taxon>
        <taxon>Bacilli</taxon>
        <taxon>Bacillales</taxon>
        <taxon>Paenibacillaceae</taxon>
        <taxon>Cohnella</taxon>
    </lineage>
</organism>
<dbReference type="RefSeq" id="WP_116059540.1">
    <property type="nucleotide sequence ID" value="NZ_QRDZ01000003.1"/>
</dbReference>
<sequence length="142" mass="15055">MKGSWRFTIGFGAFGALLICLLSLSNNPLGTSLLRGLYAFLAFAALALVVGFVLGQLLATGKPAPSGAEVPSDRGSMLDLTIPDEGEALSEMMKEQWADGKSATATDGEAMSFQPLQPKRVVSLDNPNPEEVAQAIRRLTDE</sequence>
<evidence type="ECO:0000256" key="1">
    <source>
        <dbReference type="SAM" id="Phobius"/>
    </source>
</evidence>
<dbReference type="AlphaFoldDB" id="A0A3D9KLI1"/>
<keyword evidence="1" id="KW-0472">Membrane</keyword>
<keyword evidence="1" id="KW-0812">Transmembrane</keyword>
<evidence type="ECO:0000313" key="3">
    <source>
        <dbReference type="Proteomes" id="UP000256977"/>
    </source>
</evidence>
<dbReference type="OrthoDB" id="2476549at2"/>
<reference evidence="2 3" key="1">
    <citation type="submission" date="2018-07" db="EMBL/GenBank/DDBJ databases">
        <title>Genomic Encyclopedia of Type Strains, Phase III (KMG-III): the genomes of soil and plant-associated and newly described type strains.</title>
        <authorList>
            <person name="Whitman W."/>
        </authorList>
    </citation>
    <scope>NUCLEOTIDE SEQUENCE [LARGE SCALE GENOMIC DNA]</scope>
    <source>
        <strain evidence="2 3">CECT 7287</strain>
    </source>
</reference>
<comment type="caution">
    <text evidence="2">The sequence shown here is derived from an EMBL/GenBank/DDBJ whole genome shotgun (WGS) entry which is preliminary data.</text>
</comment>
<keyword evidence="1" id="KW-1133">Transmembrane helix</keyword>
<name>A0A3D9KLI1_9BACL</name>
<protein>
    <submittedName>
        <fullName evidence="2">Uncharacterized protein</fullName>
    </submittedName>
</protein>
<dbReference type="EMBL" id="QRDZ01000003">
    <property type="protein sequence ID" value="RED86423.1"/>
    <property type="molecule type" value="Genomic_DNA"/>
</dbReference>
<proteinExistence type="predicted"/>
<evidence type="ECO:0000313" key="2">
    <source>
        <dbReference type="EMBL" id="RED86423.1"/>
    </source>
</evidence>